<dbReference type="InterPro" id="IPR031728">
    <property type="entry name" value="GlcAase_C"/>
</dbReference>
<keyword evidence="4" id="KW-1185">Reference proteome</keyword>
<dbReference type="PANTHER" id="PTHR36183">
    <property type="entry name" value="BETA-GLUCURONIDASE"/>
    <property type="match status" value="1"/>
</dbReference>
<evidence type="ECO:0000256" key="1">
    <source>
        <dbReference type="SAM" id="SignalP"/>
    </source>
</evidence>
<organism evidence="3 4">
    <name type="scientific">Puccinia striiformis</name>
    <dbReference type="NCBI Taxonomy" id="27350"/>
    <lineage>
        <taxon>Eukaryota</taxon>
        <taxon>Fungi</taxon>
        <taxon>Dikarya</taxon>
        <taxon>Basidiomycota</taxon>
        <taxon>Pucciniomycotina</taxon>
        <taxon>Pucciniomycetes</taxon>
        <taxon>Pucciniales</taxon>
        <taxon>Pucciniaceae</taxon>
        <taxon>Puccinia</taxon>
    </lineage>
</organism>
<dbReference type="AlphaFoldDB" id="A0A2S4UDA3"/>
<dbReference type="InterPro" id="IPR052974">
    <property type="entry name" value="GH79_Enzymes"/>
</dbReference>
<sequence length="504" mass="55308">MLLQAWLLILPTFCHLLLDLVGAVAPGSKSVQLSFDQYSAPVPIRTSNPLGLSLEFCDFPSYMVEVKQTTQCLMNLEAASGVAPAIRIGGTTQDRATYDPDQAQPVRYSLPPGERVAHNVSFGPGFIELASRLRGAVTFGLNRQQGDLNNAGLAASAVVEKIKNLYALELGNEPGFWDATAPEAHGKPWTPETDADSQVRWQQAISQRVGLAGIIQAGVFFSPGRYSIKKLASKEGTSLQYVKSFGGHSYPQSACGSSKTSLADLVDHSKVVSFVKNYLPEVLAAKSAKKPYFFSESNSAICGGSEHMSPTFGAALWSIDFMFQSMLLGVDRVYFHLRDNGAYSFWNQTQVSPTYYGAYFSTLALRNVTYISTIETSNPAVVVYALWGCQKVIRLVVYHSQFYDGHAAGGEPLPDIVEIDRLPFDVQTVRLLRLTAKNSFIREAGPDPGQVQIGGGYFDNATCKIRARPRYEKITTSNENRLEFLIHQSEAVIVELDRQLPDTC</sequence>
<feature type="domain" description="Beta-glucuronidase C-terminal" evidence="2">
    <location>
        <begin position="384"/>
        <end position="493"/>
    </location>
</feature>
<dbReference type="Proteomes" id="UP000238274">
    <property type="component" value="Unassembled WGS sequence"/>
</dbReference>
<reference evidence="4" key="3">
    <citation type="journal article" date="2018" name="Mol. Plant Microbe Interact.">
        <title>Genome sequence resources for the wheat stripe rust pathogen (Puccinia striiformis f. sp. tritici) and the barley stripe rust pathogen (Puccinia striiformis f. sp. hordei).</title>
        <authorList>
            <person name="Xia C."/>
            <person name="Wang M."/>
            <person name="Yin C."/>
            <person name="Cornejo O.E."/>
            <person name="Hulbert S.H."/>
            <person name="Chen X."/>
        </authorList>
    </citation>
    <scope>NUCLEOTIDE SEQUENCE [LARGE SCALE GENOMIC DNA]</scope>
    <source>
        <strain evidence="4">93TX-2</strain>
    </source>
</reference>
<dbReference type="Pfam" id="PF16862">
    <property type="entry name" value="Glyco_hydro_79C"/>
    <property type="match status" value="1"/>
</dbReference>
<comment type="caution">
    <text evidence="3">The sequence shown here is derived from an EMBL/GenBank/DDBJ whole genome shotgun (WGS) entry which is preliminary data.</text>
</comment>
<dbReference type="SUPFAM" id="SSF51445">
    <property type="entry name" value="(Trans)glycosidases"/>
    <property type="match status" value="1"/>
</dbReference>
<accession>A0A2S4UDA3</accession>
<protein>
    <recommendedName>
        <fullName evidence="2">Beta-glucuronidase C-terminal domain-containing protein</fullName>
    </recommendedName>
</protein>
<dbReference type="VEuPathDB" id="FungiDB:PSHT_15789"/>
<dbReference type="Gene3D" id="3.20.20.80">
    <property type="entry name" value="Glycosidases"/>
    <property type="match status" value="1"/>
</dbReference>
<keyword evidence="1" id="KW-0732">Signal</keyword>
<gene>
    <name evidence="3" type="ORF">PSHT_15789</name>
</gene>
<dbReference type="OrthoDB" id="2831684at2759"/>
<evidence type="ECO:0000313" key="4">
    <source>
        <dbReference type="Proteomes" id="UP000238274"/>
    </source>
</evidence>
<reference evidence="4" key="2">
    <citation type="journal article" date="2018" name="BMC Genomics">
        <title>Genomic insights into host adaptation between the wheat stripe rust pathogen (Puccinia striiformis f. sp. tritici) and the barley stripe rust pathogen (Puccinia striiformis f. sp. hordei).</title>
        <authorList>
            <person name="Xia C."/>
            <person name="Wang M."/>
            <person name="Yin C."/>
            <person name="Cornejo O.E."/>
            <person name="Hulbert S.H."/>
            <person name="Chen X."/>
        </authorList>
    </citation>
    <scope>NUCLEOTIDE SEQUENCE [LARGE SCALE GENOMIC DNA]</scope>
    <source>
        <strain evidence="4">93TX-2</strain>
    </source>
</reference>
<feature type="chain" id="PRO_5015517663" description="Beta-glucuronidase C-terminal domain-containing protein" evidence="1">
    <location>
        <begin position="24"/>
        <end position="504"/>
    </location>
</feature>
<feature type="signal peptide" evidence="1">
    <location>
        <begin position="1"/>
        <end position="23"/>
    </location>
</feature>
<reference evidence="3 4" key="1">
    <citation type="submission" date="2017-12" db="EMBL/GenBank/DDBJ databases">
        <title>Gene loss provides genomic basis for host adaptation in cereal stripe rust fungi.</title>
        <authorList>
            <person name="Xia C."/>
        </authorList>
    </citation>
    <scope>NUCLEOTIDE SEQUENCE [LARGE SCALE GENOMIC DNA]</scope>
    <source>
        <strain evidence="3 4">93TX-2</strain>
    </source>
</reference>
<dbReference type="InterPro" id="IPR017853">
    <property type="entry name" value="GH"/>
</dbReference>
<dbReference type="PANTHER" id="PTHR36183:SF2">
    <property type="entry name" value="BETA-GLUCURONIDASE C-TERMINAL DOMAIN-CONTAINING PROTEIN"/>
    <property type="match status" value="1"/>
</dbReference>
<name>A0A2S4UDA3_9BASI</name>
<dbReference type="EMBL" id="PKSM01000430">
    <property type="protein sequence ID" value="POV95201.1"/>
    <property type="molecule type" value="Genomic_DNA"/>
</dbReference>
<evidence type="ECO:0000259" key="2">
    <source>
        <dbReference type="Pfam" id="PF16862"/>
    </source>
</evidence>
<dbReference type="VEuPathDB" id="FungiDB:PSTT_04023"/>
<proteinExistence type="predicted"/>
<evidence type="ECO:0000313" key="3">
    <source>
        <dbReference type="EMBL" id="POV95201.1"/>
    </source>
</evidence>